<dbReference type="InterPro" id="IPR023213">
    <property type="entry name" value="CAT-like_dom_sf"/>
</dbReference>
<reference evidence="2" key="2">
    <citation type="submission" date="2024-06" db="EMBL/GenBank/DDBJ databases">
        <authorList>
            <person name="Plum-Jensen L.E."/>
            <person name="Schramm A."/>
            <person name="Marshall I.P.G."/>
        </authorList>
    </citation>
    <scope>NUCLEOTIDE SEQUENCE</scope>
    <source>
        <strain evidence="2">Rat1</strain>
    </source>
</reference>
<dbReference type="PANTHER" id="PTHR45527">
    <property type="entry name" value="NONRIBOSOMAL PEPTIDE SYNTHETASE"/>
    <property type="match status" value="1"/>
</dbReference>
<dbReference type="GO" id="GO:0043041">
    <property type="term" value="P:amino acid activation for nonribosomal peptide biosynthetic process"/>
    <property type="evidence" value="ECO:0007669"/>
    <property type="project" value="TreeGrafter"/>
</dbReference>
<dbReference type="PANTHER" id="PTHR45527:SF1">
    <property type="entry name" value="FATTY ACID SYNTHASE"/>
    <property type="match status" value="1"/>
</dbReference>
<dbReference type="Pfam" id="PF00668">
    <property type="entry name" value="Condensation"/>
    <property type="match status" value="1"/>
</dbReference>
<dbReference type="GO" id="GO:0044550">
    <property type="term" value="P:secondary metabolite biosynthetic process"/>
    <property type="evidence" value="ECO:0007669"/>
    <property type="project" value="TreeGrafter"/>
</dbReference>
<gene>
    <name evidence="2" type="ORF">Q3M24_22110</name>
</gene>
<dbReference type="AlphaFoldDB" id="A0AAU8LUH4"/>
<dbReference type="GO" id="GO:0005737">
    <property type="term" value="C:cytoplasm"/>
    <property type="evidence" value="ECO:0007669"/>
    <property type="project" value="TreeGrafter"/>
</dbReference>
<dbReference type="SUPFAM" id="SSF52777">
    <property type="entry name" value="CoA-dependent acyltransferases"/>
    <property type="match status" value="1"/>
</dbReference>
<evidence type="ECO:0000313" key="2">
    <source>
        <dbReference type="EMBL" id="XCN72938.1"/>
    </source>
</evidence>
<dbReference type="KEGG" id="eaj:Q3M24_22110"/>
<dbReference type="InterPro" id="IPR001242">
    <property type="entry name" value="Condensation_dom"/>
</dbReference>
<dbReference type="Gene3D" id="3.30.559.10">
    <property type="entry name" value="Chloramphenicol acetyltransferase-like domain"/>
    <property type="match status" value="1"/>
</dbReference>
<dbReference type="EMBL" id="CP159373">
    <property type="protein sequence ID" value="XCN72938.1"/>
    <property type="molecule type" value="Genomic_DNA"/>
</dbReference>
<feature type="domain" description="Condensation" evidence="1">
    <location>
        <begin position="7"/>
        <end position="188"/>
    </location>
</feature>
<protein>
    <submittedName>
        <fullName evidence="2">Condensation domain-containing protein</fullName>
    </submittedName>
</protein>
<evidence type="ECO:0000259" key="1">
    <source>
        <dbReference type="Pfam" id="PF00668"/>
    </source>
</evidence>
<name>A0AAU8LUH4_9BACT</name>
<organism evidence="2">
    <name type="scientific">Candidatus Electrothrix aestuarii</name>
    <dbReference type="NCBI Taxonomy" id="3062594"/>
    <lineage>
        <taxon>Bacteria</taxon>
        <taxon>Pseudomonadati</taxon>
        <taxon>Thermodesulfobacteriota</taxon>
        <taxon>Desulfobulbia</taxon>
        <taxon>Desulfobulbales</taxon>
        <taxon>Desulfobulbaceae</taxon>
        <taxon>Candidatus Electrothrix</taxon>
    </lineage>
</organism>
<reference evidence="2" key="1">
    <citation type="journal article" date="2024" name="Syst. Appl. Microbiol.">
        <title>First single-strain enrichments of Electrothrix cable bacteria, description of E. aestuarii sp. nov. and E. rattekaaiensis sp. nov., and proposal of a cable bacteria taxonomy following the rules of the SeqCode.</title>
        <authorList>
            <person name="Plum-Jensen L.E."/>
            <person name="Schramm A."/>
            <person name="Marshall I.P.G."/>
        </authorList>
    </citation>
    <scope>NUCLEOTIDE SEQUENCE</scope>
    <source>
        <strain evidence="2">Rat1</strain>
    </source>
</reference>
<sequence length="192" mass="22339">MSDKTRTLYPLTSSQREIWFDQMLHADIPLYNIGGYVQIPGPINPELFEQAVNLLVRKHDALRTVLQEERDEDGVPLQAFPDELRVMVPVHDFSAADSPHEAAMSWMQERFEQPFTLTGQPLFRYDLIRLADDQWYWLLQYHHLCIDGWGVALVNRSLAEIYTALANEDVPEPDSPSYISFIENDRRYIDCP</sequence>
<dbReference type="GO" id="GO:0031177">
    <property type="term" value="F:phosphopantetheine binding"/>
    <property type="evidence" value="ECO:0007669"/>
    <property type="project" value="TreeGrafter"/>
</dbReference>
<dbReference type="GO" id="GO:0003824">
    <property type="term" value="F:catalytic activity"/>
    <property type="evidence" value="ECO:0007669"/>
    <property type="project" value="InterPro"/>
</dbReference>
<accession>A0AAU8LUH4</accession>
<proteinExistence type="predicted"/>